<protein>
    <submittedName>
        <fullName evidence="1">Uncharacterized protein</fullName>
    </submittedName>
</protein>
<dbReference type="RefSeq" id="WP_185888916.1">
    <property type="nucleotide sequence ID" value="NZ_CP060202.1"/>
</dbReference>
<gene>
    <name evidence="1" type="ORF">H4317_04280</name>
</gene>
<reference evidence="1 2" key="1">
    <citation type="submission" date="2020-08" db="EMBL/GenBank/DDBJ databases">
        <title>Hymenobacter sp. S2-20-2 genome sequencing.</title>
        <authorList>
            <person name="Jin L."/>
        </authorList>
    </citation>
    <scope>NUCLEOTIDE SEQUENCE [LARGE SCALE GENOMIC DNA]</scope>
    <source>
        <strain evidence="1 2">S2-20-2</strain>
    </source>
</reference>
<accession>A0A7G7W9J1</accession>
<evidence type="ECO:0000313" key="2">
    <source>
        <dbReference type="Proteomes" id="UP000515489"/>
    </source>
</evidence>
<dbReference type="Proteomes" id="UP000515489">
    <property type="component" value="Chromosome"/>
</dbReference>
<dbReference type="AlphaFoldDB" id="A0A7G7W9J1"/>
<keyword evidence="2" id="KW-1185">Reference proteome</keyword>
<name>A0A7G7W9J1_9BACT</name>
<proteinExistence type="predicted"/>
<evidence type="ECO:0000313" key="1">
    <source>
        <dbReference type="EMBL" id="QNH63034.1"/>
    </source>
</evidence>
<organism evidence="1 2">
    <name type="scientific">Hymenobacter sediminicola</name>
    <dbReference type="NCBI Taxonomy" id="2761579"/>
    <lineage>
        <taxon>Bacteria</taxon>
        <taxon>Pseudomonadati</taxon>
        <taxon>Bacteroidota</taxon>
        <taxon>Cytophagia</taxon>
        <taxon>Cytophagales</taxon>
        <taxon>Hymenobacteraceae</taxon>
        <taxon>Hymenobacter</taxon>
    </lineage>
</organism>
<dbReference type="EMBL" id="CP060202">
    <property type="protein sequence ID" value="QNH63034.1"/>
    <property type="molecule type" value="Genomic_DNA"/>
</dbReference>
<dbReference type="KEGG" id="hsk:H4317_04280"/>
<sequence length="77" mass="8505">MASLLLKRRQGYALRYLLLEMATCQRAAKTLAGFQTIDGEVIPYDVGQQALRTGTAVLVGGLLVGTFLLETKKRYKD</sequence>